<proteinExistence type="predicted"/>
<evidence type="ECO:0000313" key="2">
    <source>
        <dbReference type="EMBL" id="WZN63839.1"/>
    </source>
</evidence>
<organism evidence="2 3">
    <name type="scientific">Chloropicon roscoffensis</name>
    <dbReference type="NCBI Taxonomy" id="1461544"/>
    <lineage>
        <taxon>Eukaryota</taxon>
        <taxon>Viridiplantae</taxon>
        <taxon>Chlorophyta</taxon>
        <taxon>Chloropicophyceae</taxon>
        <taxon>Chloropicales</taxon>
        <taxon>Chloropicaceae</taxon>
        <taxon>Chloropicon</taxon>
    </lineage>
</organism>
<dbReference type="EMBL" id="CP151508">
    <property type="protein sequence ID" value="WZN63839.1"/>
    <property type="molecule type" value="Genomic_DNA"/>
</dbReference>
<accession>A0AAX4PCD3</accession>
<keyword evidence="3" id="KW-1185">Reference proteome</keyword>
<feature type="region of interest" description="Disordered" evidence="1">
    <location>
        <begin position="17"/>
        <end position="54"/>
    </location>
</feature>
<feature type="compositionally biased region" description="Basic and acidic residues" evidence="1">
    <location>
        <begin position="24"/>
        <end position="33"/>
    </location>
</feature>
<evidence type="ECO:0000313" key="3">
    <source>
        <dbReference type="Proteomes" id="UP001472866"/>
    </source>
</evidence>
<evidence type="ECO:0000256" key="1">
    <source>
        <dbReference type="SAM" id="MobiDB-lite"/>
    </source>
</evidence>
<sequence length="107" mass="12431">MSGLDFQSRFEERIAPSSLSSYMEKMEEERESARPGGTSLRKKRSGAKVKKSVTFQDEVRHRDQQRYLAFSNPRASSLRLDCFPHPNEHATERIPIPPRLCRLIRGR</sequence>
<dbReference type="Proteomes" id="UP001472866">
    <property type="component" value="Chromosome 08"/>
</dbReference>
<dbReference type="AlphaFoldDB" id="A0AAX4PCD3"/>
<reference evidence="2 3" key="1">
    <citation type="submission" date="2024-03" db="EMBL/GenBank/DDBJ databases">
        <title>Complete genome sequence of the green alga Chloropicon roscoffensis RCC1871.</title>
        <authorList>
            <person name="Lemieux C."/>
            <person name="Pombert J.-F."/>
            <person name="Otis C."/>
            <person name="Turmel M."/>
        </authorList>
    </citation>
    <scope>NUCLEOTIDE SEQUENCE [LARGE SCALE GENOMIC DNA]</scope>
    <source>
        <strain evidence="2 3">RCC1871</strain>
    </source>
</reference>
<feature type="compositionally biased region" description="Basic residues" evidence="1">
    <location>
        <begin position="40"/>
        <end position="51"/>
    </location>
</feature>
<gene>
    <name evidence="2" type="ORF">HKI87_08g53920</name>
</gene>
<protein>
    <submittedName>
        <fullName evidence="2">Uncharacterized protein</fullName>
    </submittedName>
</protein>
<name>A0AAX4PCD3_9CHLO</name>